<protein>
    <submittedName>
        <fullName evidence="1">Uncharacterized protein</fullName>
    </submittedName>
</protein>
<name>A0ABM5MGK5_GEOTH</name>
<evidence type="ECO:0000313" key="1">
    <source>
        <dbReference type="EMBL" id="AEV18778.1"/>
    </source>
</evidence>
<proteinExistence type="predicted"/>
<evidence type="ECO:0000313" key="2">
    <source>
        <dbReference type="Proteomes" id="UP000005636"/>
    </source>
</evidence>
<reference evidence="1 2" key="1">
    <citation type="submission" date="2011-11" db="EMBL/GenBank/DDBJ databases">
        <title>Complete genome sequence of thermophilic Geobacillus thermoleovorans CCB_US3_UF5.</title>
        <authorList>
            <person name="Muhd Sakaff M.K.L."/>
            <person name="Abdul Rahman A.Y."/>
            <person name="Saito J.A."/>
            <person name="Hou S."/>
            <person name="Alam M."/>
        </authorList>
    </citation>
    <scope>NUCLEOTIDE SEQUENCE [LARGE SCALE GENOMIC DNA]</scope>
    <source>
        <strain evidence="1 2">CCB_US3_UF5</strain>
    </source>
</reference>
<sequence>MTASCQLWAYIAHFFPQGYSPIFSFQHKMGKETEQFARKEGERTT</sequence>
<dbReference type="Proteomes" id="UP000005636">
    <property type="component" value="Chromosome"/>
</dbReference>
<keyword evidence="2" id="KW-1185">Reference proteome</keyword>
<accession>A0ABM5MGK5</accession>
<dbReference type="EMBL" id="CP003125">
    <property type="protein sequence ID" value="AEV18778.1"/>
    <property type="molecule type" value="Genomic_DNA"/>
</dbReference>
<organism evidence="1 2">
    <name type="scientific">Geobacillus thermoleovorans CCB_US3_UF5</name>
    <dbReference type="NCBI Taxonomy" id="1111068"/>
    <lineage>
        <taxon>Bacteria</taxon>
        <taxon>Bacillati</taxon>
        <taxon>Bacillota</taxon>
        <taxon>Bacilli</taxon>
        <taxon>Bacillales</taxon>
        <taxon>Anoxybacillaceae</taxon>
        <taxon>Geobacillus</taxon>
        <taxon>Geobacillus thermoleovorans group</taxon>
    </lineage>
</organism>
<gene>
    <name evidence="1" type="ORF">GTCCBUS3UF5_14650</name>
</gene>